<dbReference type="InterPro" id="IPR050833">
    <property type="entry name" value="Poly_Biosynth_Transport"/>
</dbReference>
<protein>
    <submittedName>
        <fullName evidence="7">Polysaccharide biosynthesis protein</fullName>
    </submittedName>
</protein>
<dbReference type="GO" id="GO:0005886">
    <property type="term" value="C:plasma membrane"/>
    <property type="evidence" value="ECO:0007669"/>
    <property type="project" value="UniProtKB-SubCell"/>
</dbReference>
<evidence type="ECO:0000256" key="4">
    <source>
        <dbReference type="ARBA" id="ARBA00022989"/>
    </source>
</evidence>
<evidence type="ECO:0000256" key="2">
    <source>
        <dbReference type="ARBA" id="ARBA00022475"/>
    </source>
</evidence>
<feature type="transmembrane region" description="Helical" evidence="6">
    <location>
        <begin position="395"/>
        <end position="416"/>
    </location>
</feature>
<keyword evidence="3 6" id="KW-0812">Transmembrane</keyword>
<feature type="transmembrane region" description="Helical" evidence="6">
    <location>
        <begin position="371"/>
        <end position="389"/>
    </location>
</feature>
<evidence type="ECO:0000256" key="1">
    <source>
        <dbReference type="ARBA" id="ARBA00004651"/>
    </source>
</evidence>
<organism evidence="7 8">
    <name type="scientific">Schaalia canis</name>
    <dbReference type="NCBI Taxonomy" id="100469"/>
    <lineage>
        <taxon>Bacteria</taxon>
        <taxon>Bacillati</taxon>
        <taxon>Actinomycetota</taxon>
        <taxon>Actinomycetes</taxon>
        <taxon>Actinomycetales</taxon>
        <taxon>Actinomycetaceae</taxon>
        <taxon>Schaalia</taxon>
    </lineage>
</organism>
<feature type="transmembrane region" description="Helical" evidence="6">
    <location>
        <begin position="345"/>
        <end position="364"/>
    </location>
</feature>
<feature type="transmembrane region" description="Helical" evidence="6">
    <location>
        <begin position="308"/>
        <end position="333"/>
    </location>
</feature>
<dbReference type="EMBL" id="RQZF01000003">
    <property type="protein sequence ID" value="RRC95480.1"/>
    <property type="molecule type" value="Genomic_DNA"/>
</dbReference>
<sequence length="431" mass="46857">MTHRWKHWRNAHPTASHILTLASGTAAAQVVVVLIHILLARIYTPEDFGVFALYTSATGVIIVLAGARYEMATMLPAHDVDARVIQTLALRIILFSAALTFLLALACYPWLAALPSIGPRQATVFLGAGVTVALSATLAARTFWLTRTERYGVLAGNRVLQSASSAIGQLLCGLVGLGSALGLMIGQATGQLLALLRLRAHTPELRQDLSDIADGRPVPTVREMAIRYRRMPLLNGPNAVVDALRVNGINILIAQVAVSQLGQFDQAWRLLQVPVALVTGAVAQVFFRRLTTVEPGQMRPLVMRLVRRAALAAIIPFTFIFLLSPTLFPLILGSQWDQAGYFARALTPWLAMTVMTSPISQVFIVTERQQWLLGFAIVYCIVPLTILYFSPADLMTTISVMSAAMALLLGGMILLARHVSTLYDRQGRATS</sequence>
<comment type="caution">
    <text evidence="7">The sequence shown here is derived from an EMBL/GenBank/DDBJ whole genome shotgun (WGS) entry which is preliminary data.</text>
</comment>
<evidence type="ECO:0000256" key="6">
    <source>
        <dbReference type="SAM" id="Phobius"/>
    </source>
</evidence>
<reference evidence="7 8" key="1">
    <citation type="submission" date="2018-11" db="EMBL/GenBank/DDBJ databases">
        <title>Genomes From Bacteria Associated with the Canine Oral Cavity: a Test Case for Automated Genome-Based Taxonomic Assignment.</title>
        <authorList>
            <person name="Coil D.A."/>
            <person name="Jospin G."/>
            <person name="Darling A.E."/>
            <person name="Wallis C."/>
            <person name="Davis I.J."/>
            <person name="Harris S."/>
            <person name="Eisen J.A."/>
            <person name="Holcombe L.J."/>
            <person name="O'Flynn C."/>
        </authorList>
    </citation>
    <scope>NUCLEOTIDE SEQUENCE [LARGE SCALE GENOMIC DNA]</scope>
    <source>
        <strain evidence="7 8">OH770</strain>
    </source>
</reference>
<dbReference type="Pfam" id="PF13440">
    <property type="entry name" value="Polysacc_synt_3"/>
    <property type="match status" value="1"/>
</dbReference>
<feature type="transmembrane region" description="Helical" evidence="6">
    <location>
        <begin position="88"/>
        <end position="111"/>
    </location>
</feature>
<comment type="subcellular location">
    <subcellularLocation>
        <location evidence="1">Cell membrane</location>
        <topology evidence="1">Multi-pass membrane protein</topology>
    </subcellularLocation>
</comment>
<feature type="transmembrane region" description="Helical" evidence="6">
    <location>
        <begin position="123"/>
        <end position="145"/>
    </location>
</feature>
<evidence type="ECO:0000256" key="5">
    <source>
        <dbReference type="ARBA" id="ARBA00023136"/>
    </source>
</evidence>
<dbReference type="Proteomes" id="UP000280444">
    <property type="component" value="Unassembled WGS sequence"/>
</dbReference>
<keyword evidence="8" id="KW-1185">Reference proteome</keyword>
<feature type="transmembrane region" description="Helical" evidence="6">
    <location>
        <begin position="21"/>
        <end position="42"/>
    </location>
</feature>
<feature type="transmembrane region" description="Helical" evidence="6">
    <location>
        <begin position="48"/>
        <end position="67"/>
    </location>
</feature>
<evidence type="ECO:0000256" key="3">
    <source>
        <dbReference type="ARBA" id="ARBA00022692"/>
    </source>
</evidence>
<keyword evidence="2" id="KW-1003">Cell membrane</keyword>
<dbReference type="PANTHER" id="PTHR30250:SF28">
    <property type="entry name" value="POLYSACCHARIDE BIOSYNTHESIS PROTEIN"/>
    <property type="match status" value="1"/>
</dbReference>
<keyword evidence="5 6" id="KW-0472">Membrane</keyword>
<accession>A0A3P1SEY4</accession>
<dbReference type="AlphaFoldDB" id="A0A3P1SEY4"/>
<dbReference type="PANTHER" id="PTHR30250">
    <property type="entry name" value="PST FAMILY PREDICTED COLANIC ACID TRANSPORTER"/>
    <property type="match status" value="1"/>
</dbReference>
<proteinExistence type="predicted"/>
<keyword evidence="4 6" id="KW-1133">Transmembrane helix</keyword>
<feature type="transmembrane region" description="Helical" evidence="6">
    <location>
        <begin position="267"/>
        <end position="287"/>
    </location>
</feature>
<dbReference type="OrthoDB" id="3831435at2"/>
<dbReference type="RefSeq" id="WP_124869048.1">
    <property type="nucleotide sequence ID" value="NZ_RQZF01000003.1"/>
</dbReference>
<gene>
    <name evidence="7" type="ORF">EII11_04160</name>
</gene>
<feature type="transmembrane region" description="Helical" evidence="6">
    <location>
        <begin position="166"/>
        <end position="186"/>
    </location>
</feature>
<evidence type="ECO:0000313" key="7">
    <source>
        <dbReference type="EMBL" id="RRC95480.1"/>
    </source>
</evidence>
<evidence type="ECO:0000313" key="8">
    <source>
        <dbReference type="Proteomes" id="UP000280444"/>
    </source>
</evidence>
<name>A0A3P1SEY4_9ACTO</name>